<dbReference type="EMBL" id="LBNE01000003">
    <property type="protein sequence ID" value="KKO72174.1"/>
    <property type="molecule type" value="Genomic_DNA"/>
</dbReference>
<sequence length="402" mass="42918">MTVQADAGPARAGGRQQGYDGVAVVVPVTVPYQRFSGQTAHWWLGQALRQLLQGAGVDKCEVDGLCVSSFTLGSDTAVGLVQHFGLSPRFLEHIPMGGASGVVALRRAARAIQAGDAQVVACIAGDTNQAGSFQETISQFSRFSQDAVLPYGAGGPNASFALLTDHYMRRYGARREDFGRLCVAQRDNALRNPHALMKKPLNLQQYMEARPIADPIHLFDCVMPCAGAEGYLVMSADRARQLGLPAARILATQERHNAFPEDDIQYRGGWAMDCEAFYAQAGVGPDAADFFEAYDDYPVINFMQLEDLGFCAKGEAAAFVRRNDFTISGSLPFNTSGGQLSAGQAGAAGGYLGLVQALRQLTGQAGAMQVAQARIGLVSGFGMINYDRGLCTAAAMLQREKA</sequence>
<gene>
    <name evidence="2" type="ORF">AAV32_07545</name>
</gene>
<dbReference type="Gene3D" id="3.40.47.10">
    <property type="match status" value="1"/>
</dbReference>
<evidence type="ECO:0000313" key="2">
    <source>
        <dbReference type="EMBL" id="KKO72174.1"/>
    </source>
</evidence>
<name>A0A171KTF7_9BURK</name>
<dbReference type="GO" id="GO:0003988">
    <property type="term" value="F:acetyl-CoA C-acyltransferase activity"/>
    <property type="evidence" value="ECO:0007669"/>
    <property type="project" value="UniProtKB-ARBA"/>
</dbReference>
<dbReference type="InterPro" id="IPR016039">
    <property type="entry name" value="Thiolase-like"/>
</dbReference>
<evidence type="ECO:0000259" key="1">
    <source>
        <dbReference type="Pfam" id="PF22691"/>
    </source>
</evidence>
<dbReference type="AlphaFoldDB" id="A0A171KTF7"/>
<dbReference type="SUPFAM" id="SSF53901">
    <property type="entry name" value="Thiolase-like"/>
    <property type="match status" value="1"/>
</dbReference>
<dbReference type="Pfam" id="PF22691">
    <property type="entry name" value="Thiolase_C_1"/>
    <property type="match status" value="1"/>
</dbReference>
<dbReference type="InterPro" id="IPR002155">
    <property type="entry name" value="Thiolase"/>
</dbReference>
<dbReference type="PIRSF" id="PIRSF000429">
    <property type="entry name" value="Ac-CoA_Ac_transf"/>
    <property type="match status" value="1"/>
</dbReference>
<dbReference type="Proteomes" id="UP000078084">
    <property type="component" value="Unassembled WGS sequence"/>
</dbReference>
<keyword evidence="2" id="KW-0808">Transferase</keyword>
<keyword evidence="3" id="KW-1185">Reference proteome</keyword>
<reference evidence="2 3" key="1">
    <citation type="submission" date="2015-04" db="EMBL/GenBank/DDBJ databases">
        <title>Genome sequence of Kerstersia gyiorum CG1.</title>
        <authorList>
            <person name="Greninger A.L."/>
            <person name="Kozyreva V."/>
            <person name="Chaturvedi V."/>
        </authorList>
    </citation>
    <scope>NUCLEOTIDE SEQUENCE [LARGE SCALE GENOMIC DNA]</scope>
    <source>
        <strain evidence="2 3">CG1</strain>
    </source>
</reference>
<evidence type="ECO:0000313" key="3">
    <source>
        <dbReference type="Proteomes" id="UP000078084"/>
    </source>
</evidence>
<dbReference type="RefSeq" id="WP_068369852.1">
    <property type="nucleotide sequence ID" value="NZ_LBNE01000003.1"/>
</dbReference>
<comment type="caution">
    <text evidence="2">The sequence shown here is derived from an EMBL/GenBank/DDBJ whole genome shotgun (WGS) entry which is preliminary data.</text>
</comment>
<dbReference type="STRING" id="206506.AAV32_07545"/>
<dbReference type="InterPro" id="IPR055140">
    <property type="entry name" value="Thiolase_C_2"/>
</dbReference>
<dbReference type="PANTHER" id="PTHR42870:SF1">
    <property type="entry name" value="NON-SPECIFIC LIPID-TRANSFER PROTEIN-LIKE 2"/>
    <property type="match status" value="1"/>
</dbReference>
<dbReference type="PATRIC" id="fig|206506.3.peg.1613"/>
<accession>A0A171KTF7</accession>
<dbReference type="CDD" id="cd00829">
    <property type="entry name" value="SCP-x_thiolase"/>
    <property type="match status" value="1"/>
</dbReference>
<proteinExistence type="predicted"/>
<feature type="domain" description="Thiolase C-terminal" evidence="1">
    <location>
        <begin position="273"/>
        <end position="384"/>
    </location>
</feature>
<dbReference type="PANTHER" id="PTHR42870">
    <property type="entry name" value="ACETYL-COA C-ACETYLTRANSFERASE"/>
    <property type="match status" value="1"/>
</dbReference>
<organism evidence="2 3">
    <name type="scientific">Kerstersia gyiorum</name>
    <dbReference type="NCBI Taxonomy" id="206506"/>
    <lineage>
        <taxon>Bacteria</taxon>
        <taxon>Pseudomonadati</taxon>
        <taxon>Pseudomonadota</taxon>
        <taxon>Betaproteobacteria</taxon>
        <taxon>Burkholderiales</taxon>
        <taxon>Alcaligenaceae</taxon>
        <taxon>Kerstersia</taxon>
    </lineage>
</organism>
<protein>
    <submittedName>
        <fullName evidence="2">Acetyl-CoA acetyltransferase</fullName>
    </submittedName>
</protein>